<evidence type="ECO:0000313" key="2">
    <source>
        <dbReference type="EMBL" id="KAK3757869.1"/>
    </source>
</evidence>
<evidence type="ECO:0000313" key="3">
    <source>
        <dbReference type="Proteomes" id="UP001283361"/>
    </source>
</evidence>
<sequence length="127" mass="14276">MSFTLTSELTTILNLMRPCNSLAQPPRDGGRTQSPGHRSVTSEGMLSSPIPFIMYLYSPNNGLWRAGEEGAYLTRLWGSAVAYRLALNVNPWRVQILLLMKILELVMARSFTSRSDGLQGFGYYWDV</sequence>
<keyword evidence="3" id="KW-1185">Reference proteome</keyword>
<comment type="caution">
    <text evidence="2">The sequence shown here is derived from an EMBL/GenBank/DDBJ whole genome shotgun (WGS) entry which is preliminary data.</text>
</comment>
<reference evidence="2" key="1">
    <citation type="journal article" date="2023" name="G3 (Bethesda)">
        <title>A reference genome for the long-term kleptoplast-retaining sea slug Elysia crispata morphotype clarki.</title>
        <authorList>
            <person name="Eastman K.E."/>
            <person name="Pendleton A.L."/>
            <person name="Shaikh M.A."/>
            <person name="Suttiyut T."/>
            <person name="Ogas R."/>
            <person name="Tomko P."/>
            <person name="Gavelis G."/>
            <person name="Widhalm J.R."/>
            <person name="Wisecaver J.H."/>
        </authorList>
    </citation>
    <scope>NUCLEOTIDE SEQUENCE</scope>
    <source>
        <strain evidence="2">ECLA1</strain>
    </source>
</reference>
<feature type="region of interest" description="Disordered" evidence="1">
    <location>
        <begin position="22"/>
        <end position="43"/>
    </location>
</feature>
<evidence type="ECO:0000256" key="1">
    <source>
        <dbReference type="SAM" id="MobiDB-lite"/>
    </source>
</evidence>
<name>A0AAE0YVB1_9GAST</name>
<dbReference type="Proteomes" id="UP001283361">
    <property type="component" value="Unassembled WGS sequence"/>
</dbReference>
<organism evidence="2 3">
    <name type="scientific">Elysia crispata</name>
    <name type="common">lettuce slug</name>
    <dbReference type="NCBI Taxonomy" id="231223"/>
    <lineage>
        <taxon>Eukaryota</taxon>
        <taxon>Metazoa</taxon>
        <taxon>Spiralia</taxon>
        <taxon>Lophotrochozoa</taxon>
        <taxon>Mollusca</taxon>
        <taxon>Gastropoda</taxon>
        <taxon>Heterobranchia</taxon>
        <taxon>Euthyneura</taxon>
        <taxon>Panpulmonata</taxon>
        <taxon>Sacoglossa</taxon>
        <taxon>Placobranchoidea</taxon>
        <taxon>Plakobranchidae</taxon>
        <taxon>Elysia</taxon>
    </lineage>
</organism>
<proteinExistence type="predicted"/>
<accession>A0AAE0YVB1</accession>
<dbReference type="EMBL" id="JAWDGP010005317">
    <property type="protein sequence ID" value="KAK3757869.1"/>
    <property type="molecule type" value="Genomic_DNA"/>
</dbReference>
<feature type="compositionally biased region" description="Polar residues" evidence="1">
    <location>
        <begin position="31"/>
        <end position="43"/>
    </location>
</feature>
<dbReference type="AlphaFoldDB" id="A0AAE0YVB1"/>
<protein>
    <submittedName>
        <fullName evidence="2">Uncharacterized protein</fullName>
    </submittedName>
</protein>
<gene>
    <name evidence="2" type="ORF">RRG08_014425</name>
</gene>